<dbReference type="PANTHER" id="PTHR13271">
    <property type="entry name" value="UNCHARACTERIZED PUTATIVE METHYLTRANSFERASE"/>
    <property type="match status" value="1"/>
</dbReference>
<sequence length="1031" mass="108548">MLVAQALGPFAGFQNFAPPCLGGHRAVSSRAAASDRRLSAPGPVASLAAILTASAAAGAAASTARRRRQLPSARFRWRPTARNASGGDEDAVVARFQEWLESSGITVSPNIAIVPDSSGIGRSLSDRRVVCQQAISPDEVMVLLPSSAVCSVAMAADCAPPDDMKALAGWWSRHTRTSIRLAAALVWQRERFGPYIDMLYKLEDIQAPWLWDESDFRFLPASLASSARARREALEAAWTDLEADGFGDRVPRELFFRAHHAAASRAFSGDSSVPGGQVMLAGAAALLAASTAAFSGSVSFELAAAGGAGAVAICTGFAAASGGGEMFSLLPMIDQINHASGAPPDLQYNPTRSRWELRAGRAYSPGDEIFFSYGPKDSDGLLLQHGFVQEDNADDAIQLPLPRDHALLSRGVQTLRFCRGGSVIALGEKAVVVEASASELESAASATLRAALDDDGEAALDEEAEIGFPRTSAMPSVFSGIHIALFHKMAPRTAARRSALVGALAAAAAVATLQAASAAFLPVSKPMLRAGAMTAGAAAAGVAAAPAFAAEGFMNLGKTELGGGFAINGDIPETGIVNIAILVAGLVYLLGPILSESMSAREKEITTDIADAIAKFEEATARLAEAEKSQAQADQVVAEINASISKDQAEYEANMKAAAQANMERQAAAADRALEEMKSGAEQRVENFIQSEAVSRGLKEMASLKPDQQKKFMENVTFELPLQRDYVAKLAASRWKASRASTLFSSVNVQAYNGISAAAEATNCGEVICLLKSSGVSAGASATNGISQRLGLMYWLAALIASGQQQGLRLEQRSMEHCRRDIPGSRGCISCRASAVSAEDKEVVYNYFAQDYALVSRRVEKVVDVGQWLSELLPWSAAEEEARQLLTQARPTWRTGGMFGPSDDVGLRRRFRAICAAAGGDEAGLVVLRKNLAVLYFGEGQIREAGDVLVRVMGRERALEVIRKNPGVLTIAPDSLEGSIPAISLVAEVMDVAFKNADASRALAGSVGLLVAVGLGKAMIDVVKLAVFGEA</sequence>
<dbReference type="SUPFAM" id="SSF82199">
    <property type="entry name" value="SET domain"/>
    <property type="match status" value="1"/>
</dbReference>
<comment type="caution">
    <text evidence="12">The sequence shown here is derived from an EMBL/GenBank/DDBJ whole genome shotgun (WGS) entry which is preliminary data.</text>
</comment>
<keyword evidence="3" id="KW-0138">CF(0)</keyword>
<keyword evidence="4 11" id="KW-0812">Transmembrane</keyword>
<evidence type="ECO:0000256" key="8">
    <source>
        <dbReference type="ARBA" id="ARBA00023136"/>
    </source>
</evidence>
<dbReference type="EMBL" id="CAJNNW010029532">
    <property type="protein sequence ID" value="CAE8700600.1"/>
    <property type="molecule type" value="Genomic_DNA"/>
</dbReference>
<dbReference type="Pfam" id="PF00430">
    <property type="entry name" value="ATP-synt_B"/>
    <property type="match status" value="1"/>
</dbReference>
<evidence type="ECO:0000256" key="10">
    <source>
        <dbReference type="SAM" id="Coils"/>
    </source>
</evidence>
<keyword evidence="2" id="KW-0813">Transport</keyword>
<dbReference type="Proteomes" id="UP000626109">
    <property type="component" value="Unassembled WGS sequence"/>
</dbReference>
<feature type="transmembrane region" description="Helical" evidence="11">
    <location>
        <begin position="498"/>
        <end position="521"/>
    </location>
</feature>
<name>A0A813KFJ2_POLGL</name>
<keyword evidence="8 11" id="KW-0472">Membrane</keyword>
<dbReference type="GO" id="GO:0015078">
    <property type="term" value="F:proton transmembrane transporter activity"/>
    <property type="evidence" value="ECO:0007669"/>
    <property type="project" value="InterPro"/>
</dbReference>
<gene>
    <name evidence="12" type="ORF">PGLA2088_LOCUS31693</name>
</gene>
<feature type="coiled-coil region" evidence="10">
    <location>
        <begin position="609"/>
        <end position="676"/>
    </location>
</feature>
<dbReference type="PANTHER" id="PTHR13271:SF137">
    <property type="entry name" value="SET DOMAIN-CONTAINING PROTEIN"/>
    <property type="match status" value="1"/>
</dbReference>
<dbReference type="GO" id="GO:0015986">
    <property type="term" value="P:proton motive force-driven ATP synthesis"/>
    <property type="evidence" value="ECO:0007669"/>
    <property type="project" value="InterPro"/>
</dbReference>
<evidence type="ECO:0000256" key="5">
    <source>
        <dbReference type="ARBA" id="ARBA00022781"/>
    </source>
</evidence>
<dbReference type="InterPro" id="IPR002146">
    <property type="entry name" value="ATP_synth_b/b'su_bac/chlpt"/>
</dbReference>
<accession>A0A813KFJ2</accession>
<feature type="transmembrane region" description="Helical" evidence="11">
    <location>
        <begin position="533"/>
        <end position="554"/>
    </location>
</feature>
<dbReference type="AlphaFoldDB" id="A0A813KFJ2"/>
<dbReference type="CDD" id="cd10527">
    <property type="entry name" value="SET_LSMT"/>
    <property type="match status" value="1"/>
</dbReference>
<evidence type="ECO:0000313" key="13">
    <source>
        <dbReference type="Proteomes" id="UP000626109"/>
    </source>
</evidence>
<dbReference type="GO" id="GO:0045259">
    <property type="term" value="C:proton-transporting ATP synthase complex"/>
    <property type="evidence" value="ECO:0007669"/>
    <property type="project" value="UniProtKB-KW"/>
</dbReference>
<dbReference type="Gene3D" id="3.90.1410.10">
    <property type="entry name" value="set domain protein methyltransferase, domain 1"/>
    <property type="match status" value="1"/>
</dbReference>
<protein>
    <recommendedName>
        <fullName evidence="14">SET domain-containing protein</fullName>
    </recommendedName>
</protein>
<dbReference type="CDD" id="cd06503">
    <property type="entry name" value="ATP-synt_Fo_b"/>
    <property type="match status" value="1"/>
</dbReference>
<evidence type="ECO:0000256" key="6">
    <source>
        <dbReference type="ARBA" id="ARBA00022989"/>
    </source>
</evidence>
<reference evidence="12" key="1">
    <citation type="submission" date="2021-02" db="EMBL/GenBank/DDBJ databases">
        <authorList>
            <person name="Dougan E. K."/>
            <person name="Rhodes N."/>
            <person name="Thang M."/>
            <person name="Chan C."/>
        </authorList>
    </citation>
    <scope>NUCLEOTIDE SEQUENCE</scope>
</reference>
<evidence type="ECO:0000256" key="11">
    <source>
        <dbReference type="SAM" id="Phobius"/>
    </source>
</evidence>
<evidence type="ECO:0000256" key="4">
    <source>
        <dbReference type="ARBA" id="ARBA00022692"/>
    </source>
</evidence>
<dbReference type="HAMAP" id="MF_01398">
    <property type="entry name" value="ATP_synth_b_bprime"/>
    <property type="match status" value="1"/>
</dbReference>
<evidence type="ECO:0000256" key="1">
    <source>
        <dbReference type="ARBA" id="ARBA00004167"/>
    </source>
</evidence>
<keyword evidence="6 11" id="KW-1133">Transmembrane helix</keyword>
<keyword evidence="7" id="KW-0406">Ion transport</keyword>
<feature type="transmembrane region" description="Helical" evidence="11">
    <location>
        <begin position="575"/>
        <end position="594"/>
    </location>
</feature>
<comment type="function">
    <text evidence="9">F(1)F(0) ATP synthase produces ATP from ADP in the presence of a proton or sodium gradient. F-type ATPases consist of two structural domains, F(1) containing the extramembraneous catalytic core and F(0) containing the membrane proton channel, linked together by a central stalk and a peripheral stalk. During catalysis, ATP synthesis in the catalytic domain of F(1) is coupled via a rotary mechanism of the central stalk subunits to proton translocation.</text>
</comment>
<dbReference type="GO" id="GO:0016279">
    <property type="term" value="F:protein-lysine N-methyltransferase activity"/>
    <property type="evidence" value="ECO:0007669"/>
    <property type="project" value="TreeGrafter"/>
</dbReference>
<dbReference type="InterPro" id="IPR046341">
    <property type="entry name" value="SET_dom_sf"/>
</dbReference>
<dbReference type="InterPro" id="IPR050600">
    <property type="entry name" value="SETD3_SETD6_MTase"/>
</dbReference>
<evidence type="ECO:0000256" key="9">
    <source>
        <dbReference type="ARBA" id="ARBA00025198"/>
    </source>
</evidence>
<keyword evidence="5" id="KW-0375">Hydrogen ion transport</keyword>
<organism evidence="12 13">
    <name type="scientific">Polarella glacialis</name>
    <name type="common">Dinoflagellate</name>
    <dbReference type="NCBI Taxonomy" id="89957"/>
    <lineage>
        <taxon>Eukaryota</taxon>
        <taxon>Sar</taxon>
        <taxon>Alveolata</taxon>
        <taxon>Dinophyceae</taxon>
        <taxon>Suessiales</taxon>
        <taxon>Suessiaceae</taxon>
        <taxon>Polarella</taxon>
    </lineage>
</organism>
<keyword evidence="10" id="KW-0175">Coiled coil</keyword>
<proteinExistence type="inferred from homology"/>
<evidence type="ECO:0008006" key="14">
    <source>
        <dbReference type="Google" id="ProtNLM"/>
    </source>
</evidence>
<evidence type="ECO:0000256" key="7">
    <source>
        <dbReference type="ARBA" id="ARBA00023065"/>
    </source>
</evidence>
<evidence type="ECO:0000256" key="2">
    <source>
        <dbReference type="ARBA" id="ARBA00022448"/>
    </source>
</evidence>
<comment type="subcellular location">
    <subcellularLocation>
        <location evidence="1">Membrane</location>
        <topology evidence="1">Single-pass membrane protein</topology>
    </subcellularLocation>
</comment>
<evidence type="ECO:0000313" key="12">
    <source>
        <dbReference type="EMBL" id="CAE8700600.1"/>
    </source>
</evidence>
<evidence type="ECO:0000256" key="3">
    <source>
        <dbReference type="ARBA" id="ARBA00022547"/>
    </source>
</evidence>